<gene>
    <name evidence="2" type="ORF">D3Y57_05390</name>
</gene>
<evidence type="ECO:0000259" key="1">
    <source>
        <dbReference type="Pfam" id="PF14090"/>
    </source>
</evidence>
<dbReference type="OrthoDB" id="7596144at2"/>
<dbReference type="InterPro" id="IPR055245">
    <property type="entry name" value="HTH_proteobacteria"/>
</dbReference>
<dbReference type="RefSeq" id="WP_121152140.1">
    <property type="nucleotide sequence ID" value="NZ_CP032829.1"/>
</dbReference>
<dbReference type="KEGG" id="spha:D3Y57_05390"/>
<accession>A0A494TK67</accession>
<proteinExistence type="predicted"/>
<feature type="domain" description="Winged helix-turn-helix" evidence="1">
    <location>
        <begin position="3"/>
        <end position="61"/>
    </location>
</feature>
<dbReference type="AlphaFoldDB" id="A0A494TK67"/>
<protein>
    <recommendedName>
        <fullName evidence="1">Winged helix-turn-helix domain-containing protein</fullName>
    </recommendedName>
</protein>
<organism evidence="2 3">
    <name type="scientific">Sphingomonas paeninsulae</name>
    <dbReference type="NCBI Taxonomy" id="2319844"/>
    <lineage>
        <taxon>Bacteria</taxon>
        <taxon>Pseudomonadati</taxon>
        <taxon>Pseudomonadota</taxon>
        <taxon>Alphaproteobacteria</taxon>
        <taxon>Sphingomonadales</taxon>
        <taxon>Sphingomonadaceae</taxon>
        <taxon>Sphingomonas</taxon>
    </lineage>
</organism>
<dbReference type="Pfam" id="PF14090">
    <property type="entry name" value="HTH_39"/>
    <property type="match status" value="1"/>
</dbReference>
<reference evidence="2 3" key="1">
    <citation type="submission" date="2018-09" db="EMBL/GenBank/DDBJ databases">
        <title>Sphingomonas peninsula sp. nov., isolated from fildes peninsula, Antarctic soil.</title>
        <authorList>
            <person name="Yingchao G."/>
        </authorList>
    </citation>
    <scope>NUCLEOTIDE SEQUENCE [LARGE SCALE GENOMIC DNA]</scope>
    <source>
        <strain evidence="2 3">YZ-8</strain>
    </source>
</reference>
<dbReference type="Proteomes" id="UP000276254">
    <property type="component" value="Chromosome"/>
</dbReference>
<dbReference type="EMBL" id="CP032829">
    <property type="protein sequence ID" value="AYJ85515.1"/>
    <property type="molecule type" value="Genomic_DNA"/>
</dbReference>
<sequence length="86" mass="10073">MNQNDIILNHLKRTGRITQRQAIMDYSVQSLTKRISELRDFGHNIVTIIKNHPVTKQRYAEFNYHPPVASRQVRRNARLTPHLALA</sequence>
<evidence type="ECO:0000313" key="2">
    <source>
        <dbReference type="EMBL" id="AYJ85515.1"/>
    </source>
</evidence>
<keyword evidence="3" id="KW-1185">Reference proteome</keyword>
<evidence type="ECO:0000313" key="3">
    <source>
        <dbReference type="Proteomes" id="UP000276254"/>
    </source>
</evidence>
<name>A0A494TK67_SPHPE</name>